<dbReference type="EMBL" id="NBYO01000001">
    <property type="protein sequence ID" value="OXT01514.1"/>
    <property type="molecule type" value="Genomic_DNA"/>
</dbReference>
<evidence type="ECO:0000256" key="10">
    <source>
        <dbReference type="SAM" id="MobiDB-lite"/>
    </source>
</evidence>
<dbReference type="Pfam" id="PF01595">
    <property type="entry name" value="CNNM"/>
    <property type="match status" value="1"/>
</dbReference>
<evidence type="ECO:0000256" key="4">
    <source>
        <dbReference type="ARBA" id="ARBA00022737"/>
    </source>
</evidence>
<evidence type="ECO:0000313" key="15">
    <source>
        <dbReference type="Proteomes" id="UP000215405"/>
    </source>
</evidence>
<feature type="domain" description="CBS" evidence="12">
    <location>
        <begin position="281"/>
        <end position="340"/>
    </location>
</feature>
<gene>
    <name evidence="14" type="ORF">B7H23_00600</name>
</gene>
<feature type="transmembrane region" description="Helical" evidence="11">
    <location>
        <begin position="101"/>
        <end position="122"/>
    </location>
</feature>
<dbReference type="SMART" id="SM01091">
    <property type="entry name" value="CorC_HlyC"/>
    <property type="match status" value="1"/>
</dbReference>
<sequence length="441" mass="47758">MLTNILIILALFIVNGVLAMSELAVVSARPARLKTMADDGSIGAAIALRLAEDSGRFLSTVQIGITLVGIVSGAFSGATLGLQLADILKDFGWSPDTADTLGVGITVVAVTYLSLVIGELVPKQIALRHPEAIATKVAGPMRFLSRIAAPIVWILDMSGKAVLFLLGQSRELKQTVTDEEVKSVLDDAEEAGTIEAEEKAMISGVMRFADRQAKALMTPAIEVEMLDISQDHQSIRDQIEATRRSRLPIRDGSDDNILGVVRTQDLLIAFGRGEDIDLREMMQKAPVIYENARSIQVLDKLRESTVNMGLVFDEYGHFEGIITTEDILAAIAGVFEEEDNSEPAFVERADGTYLVSGWMPVDEFRDEFNVSIPPGDYETVGGLTLESVGHLPAVGEVFQVSDWMFEVVDLDGRRVDKLLITPPGKAGDPSDDEAAEEDGAR</sequence>
<dbReference type="AlphaFoldDB" id="A0A231V077"/>
<dbReference type="InterPro" id="IPR002550">
    <property type="entry name" value="CNNM"/>
</dbReference>
<dbReference type="Pfam" id="PF00571">
    <property type="entry name" value="CBS"/>
    <property type="match status" value="1"/>
</dbReference>
<feature type="transmembrane region" description="Helical" evidence="11">
    <location>
        <begin position="57"/>
        <end position="81"/>
    </location>
</feature>
<feature type="region of interest" description="Disordered" evidence="10">
    <location>
        <begin position="420"/>
        <end position="441"/>
    </location>
</feature>
<feature type="domain" description="CBS" evidence="12">
    <location>
        <begin position="217"/>
        <end position="276"/>
    </location>
</feature>
<evidence type="ECO:0000256" key="11">
    <source>
        <dbReference type="SAM" id="Phobius"/>
    </source>
</evidence>
<organism evidence="14 15">
    <name type="scientific">Notoacmeibacter marinus</name>
    <dbReference type="NCBI Taxonomy" id="1876515"/>
    <lineage>
        <taxon>Bacteria</taxon>
        <taxon>Pseudomonadati</taxon>
        <taxon>Pseudomonadota</taxon>
        <taxon>Alphaproteobacteria</taxon>
        <taxon>Hyphomicrobiales</taxon>
        <taxon>Notoacmeibacteraceae</taxon>
        <taxon>Notoacmeibacter</taxon>
    </lineage>
</organism>
<keyword evidence="3 9" id="KW-0812">Transmembrane</keyword>
<feature type="transmembrane region" description="Helical" evidence="11">
    <location>
        <begin position="143"/>
        <end position="166"/>
    </location>
</feature>
<evidence type="ECO:0000256" key="5">
    <source>
        <dbReference type="ARBA" id="ARBA00022989"/>
    </source>
</evidence>
<dbReference type="PROSITE" id="PS51846">
    <property type="entry name" value="CNNM"/>
    <property type="match status" value="1"/>
</dbReference>
<keyword evidence="6 8" id="KW-0129">CBS domain</keyword>
<evidence type="ECO:0000259" key="12">
    <source>
        <dbReference type="PROSITE" id="PS51371"/>
    </source>
</evidence>
<dbReference type="PANTHER" id="PTHR22777">
    <property type="entry name" value="HEMOLYSIN-RELATED"/>
    <property type="match status" value="1"/>
</dbReference>
<dbReference type="InterPro" id="IPR005170">
    <property type="entry name" value="Transptr-assoc_dom"/>
</dbReference>
<evidence type="ECO:0000256" key="9">
    <source>
        <dbReference type="PROSITE-ProRule" id="PRU01193"/>
    </source>
</evidence>
<evidence type="ECO:0000256" key="2">
    <source>
        <dbReference type="ARBA" id="ARBA00006446"/>
    </source>
</evidence>
<dbReference type="InterPro" id="IPR016169">
    <property type="entry name" value="FAD-bd_PCMH_sub2"/>
</dbReference>
<dbReference type="Proteomes" id="UP000215405">
    <property type="component" value="Unassembled WGS sequence"/>
</dbReference>
<dbReference type="GO" id="GO:0050660">
    <property type="term" value="F:flavin adenine dinucleotide binding"/>
    <property type="evidence" value="ECO:0007669"/>
    <property type="project" value="InterPro"/>
</dbReference>
<dbReference type="GO" id="GO:0003677">
    <property type="term" value="F:DNA binding"/>
    <property type="evidence" value="ECO:0007669"/>
    <property type="project" value="UniProtKB-KW"/>
</dbReference>
<comment type="subcellular location">
    <subcellularLocation>
        <location evidence="1">Membrane</location>
        <topology evidence="1">Multi-pass membrane protein</topology>
    </subcellularLocation>
</comment>
<dbReference type="SUPFAM" id="SSF56176">
    <property type="entry name" value="FAD-binding/transporter-associated domain-like"/>
    <property type="match status" value="1"/>
</dbReference>
<keyword evidence="7 9" id="KW-0472">Membrane</keyword>
<keyword evidence="15" id="KW-1185">Reference proteome</keyword>
<protein>
    <submittedName>
        <fullName evidence="14">DNA-binding protein</fullName>
    </submittedName>
</protein>
<keyword evidence="5 9" id="KW-1133">Transmembrane helix</keyword>
<evidence type="ECO:0000256" key="8">
    <source>
        <dbReference type="PROSITE-ProRule" id="PRU00703"/>
    </source>
</evidence>
<dbReference type="PANTHER" id="PTHR22777:SF17">
    <property type="entry name" value="UPF0053 PROTEIN SLL0260"/>
    <property type="match status" value="1"/>
</dbReference>
<dbReference type="Gene3D" id="3.10.580.10">
    <property type="entry name" value="CBS-domain"/>
    <property type="match status" value="1"/>
</dbReference>
<dbReference type="FunFam" id="3.30.465.10:FF:000023">
    <property type="entry name" value="Magnesium and cobalt transporter"/>
    <property type="match status" value="1"/>
</dbReference>
<dbReference type="GO" id="GO:0005886">
    <property type="term" value="C:plasma membrane"/>
    <property type="evidence" value="ECO:0007669"/>
    <property type="project" value="TreeGrafter"/>
</dbReference>
<dbReference type="PROSITE" id="PS51371">
    <property type="entry name" value="CBS"/>
    <property type="match status" value="2"/>
</dbReference>
<feature type="compositionally biased region" description="Acidic residues" evidence="10">
    <location>
        <begin position="429"/>
        <end position="441"/>
    </location>
</feature>
<comment type="caution">
    <text evidence="14">The sequence shown here is derived from an EMBL/GenBank/DDBJ whole genome shotgun (WGS) entry which is preliminary data.</text>
</comment>
<evidence type="ECO:0000256" key="3">
    <source>
        <dbReference type="ARBA" id="ARBA00022692"/>
    </source>
</evidence>
<name>A0A231V077_9HYPH</name>
<dbReference type="InterPro" id="IPR000644">
    <property type="entry name" value="CBS_dom"/>
</dbReference>
<dbReference type="InterPro" id="IPR046342">
    <property type="entry name" value="CBS_dom_sf"/>
</dbReference>
<feature type="domain" description="CNNM transmembrane" evidence="13">
    <location>
        <begin position="1"/>
        <end position="198"/>
    </location>
</feature>
<dbReference type="RefSeq" id="WP_094075485.1">
    <property type="nucleotide sequence ID" value="NZ_NBYO01000001.1"/>
</dbReference>
<keyword evidence="4" id="KW-0677">Repeat</keyword>
<dbReference type="Pfam" id="PF03471">
    <property type="entry name" value="CorC_HlyC"/>
    <property type="match status" value="1"/>
</dbReference>
<evidence type="ECO:0000256" key="6">
    <source>
        <dbReference type="ARBA" id="ARBA00023122"/>
    </source>
</evidence>
<dbReference type="Gene3D" id="3.30.465.10">
    <property type="match status" value="1"/>
</dbReference>
<feature type="transmembrane region" description="Helical" evidence="11">
    <location>
        <begin position="6"/>
        <end position="26"/>
    </location>
</feature>
<evidence type="ECO:0000259" key="13">
    <source>
        <dbReference type="PROSITE" id="PS51846"/>
    </source>
</evidence>
<reference evidence="15" key="1">
    <citation type="journal article" date="2017" name="Int. J. Syst. Evol. Microbiol.">
        <title>Notoacmeibacter marinus gen. nov., sp. nov., isolated from the gut of a limpet and proposal of Notoacmeibacteraceae fam. nov. in the order Rhizobiales of the class Alphaproteobacteria.</title>
        <authorList>
            <person name="Huang Z."/>
            <person name="Guo F."/>
            <person name="Lai Q."/>
        </authorList>
    </citation>
    <scope>NUCLEOTIDE SEQUENCE [LARGE SCALE GENOMIC DNA]</scope>
    <source>
        <strain evidence="15">XMTR2A4</strain>
    </source>
</reference>
<comment type="similarity">
    <text evidence="2">Belongs to the UPF0053 family. Hemolysin C subfamily.</text>
</comment>
<proteinExistence type="inferred from homology"/>
<keyword evidence="14" id="KW-0238">DNA-binding</keyword>
<dbReference type="InterPro" id="IPR036318">
    <property type="entry name" value="FAD-bd_PCMH-like_sf"/>
</dbReference>
<evidence type="ECO:0000256" key="1">
    <source>
        <dbReference type="ARBA" id="ARBA00004141"/>
    </source>
</evidence>
<dbReference type="CDD" id="cd04590">
    <property type="entry name" value="CBS_pair_CorC_HlyC_assoc"/>
    <property type="match status" value="1"/>
</dbReference>
<accession>A0A231V077</accession>
<dbReference type="InterPro" id="IPR044751">
    <property type="entry name" value="Ion_transp-like_CBS"/>
</dbReference>
<dbReference type="SUPFAM" id="SSF54631">
    <property type="entry name" value="CBS-domain pair"/>
    <property type="match status" value="1"/>
</dbReference>
<evidence type="ECO:0000313" key="14">
    <source>
        <dbReference type="EMBL" id="OXT01514.1"/>
    </source>
</evidence>
<evidence type="ECO:0000256" key="7">
    <source>
        <dbReference type="ARBA" id="ARBA00023136"/>
    </source>
</evidence>